<evidence type="ECO:0000256" key="1">
    <source>
        <dbReference type="SAM" id="MobiDB-lite"/>
    </source>
</evidence>
<accession>A0AAV7TKW1</accession>
<dbReference type="AlphaFoldDB" id="A0AAV7TKW1"/>
<feature type="compositionally biased region" description="Polar residues" evidence="1">
    <location>
        <begin position="63"/>
        <end position="74"/>
    </location>
</feature>
<dbReference type="EMBL" id="JANPWB010000006">
    <property type="protein sequence ID" value="KAJ1176850.1"/>
    <property type="molecule type" value="Genomic_DNA"/>
</dbReference>
<feature type="compositionally biased region" description="Basic and acidic residues" evidence="1">
    <location>
        <begin position="9"/>
        <end position="31"/>
    </location>
</feature>
<proteinExistence type="predicted"/>
<comment type="caution">
    <text evidence="2">The sequence shown here is derived from an EMBL/GenBank/DDBJ whole genome shotgun (WGS) entry which is preliminary data.</text>
</comment>
<organism evidence="2 3">
    <name type="scientific">Pleurodeles waltl</name>
    <name type="common">Iberian ribbed newt</name>
    <dbReference type="NCBI Taxonomy" id="8319"/>
    <lineage>
        <taxon>Eukaryota</taxon>
        <taxon>Metazoa</taxon>
        <taxon>Chordata</taxon>
        <taxon>Craniata</taxon>
        <taxon>Vertebrata</taxon>
        <taxon>Euteleostomi</taxon>
        <taxon>Amphibia</taxon>
        <taxon>Batrachia</taxon>
        <taxon>Caudata</taxon>
        <taxon>Salamandroidea</taxon>
        <taxon>Salamandridae</taxon>
        <taxon>Pleurodelinae</taxon>
        <taxon>Pleurodeles</taxon>
    </lineage>
</organism>
<feature type="region of interest" description="Disordered" evidence="1">
    <location>
        <begin position="1"/>
        <end position="31"/>
    </location>
</feature>
<evidence type="ECO:0000313" key="3">
    <source>
        <dbReference type="Proteomes" id="UP001066276"/>
    </source>
</evidence>
<keyword evidence="3" id="KW-1185">Reference proteome</keyword>
<protein>
    <submittedName>
        <fullName evidence="2">Uncharacterized protein</fullName>
    </submittedName>
</protein>
<evidence type="ECO:0000313" key="2">
    <source>
        <dbReference type="EMBL" id="KAJ1176850.1"/>
    </source>
</evidence>
<gene>
    <name evidence="2" type="ORF">NDU88_002117</name>
</gene>
<sequence length="175" mass="19384">MEETAPARALEEKKSAAERDLEKKKLAAKERNASADLAFGEKGGLLVPEVSQKELDLKARQATVPNDNSGSNNGVHKEGESSPVKGLCDLRPGEDPVVLDRRCRKWEREKGKEPLTIRSGESSLVKGLCDLRPGEDPVVLDRRCRKREREKGKVLVVDDIMITSSSLYLVQFLSC</sequence>
<reference evidence="2" key="1">
    <citation type="journal article" date="2022" name="bioRxiv">
        <title>Sequencing and chromosome-scale assembly of the giantPleurodeles waltlgenome.</title>
        <authorList>
            <person name="Brown T."/>
            <person name="Elewa A."/>
            <person name="Iarovenko S."/>
            <person name="Subramanian E."/>
            <person name="Araus A.J."/>
            <person name="Petzold A."/>
            <person name="Susuki M."/>
            <person name="Suzuki K.-i.T."/>
            <person name="Hayashi T."/>
            <person name="Toyoda A."/>
            <person name="Oliveira C."/>
            <person name="Osipova E."/>
            <person name="Leigh N.D."/>
            <person name="Simon A."/>
            <person name="Yun M.H."/>
        </authorList>
    </citation>
    <scope>NUCLEOTIDE SEQUENCE</scope>
    <source>
        <strain evidence="2">20211129_DDA</strain>
        <tissue evidence="2">Liver</tissue>
    </source>
</reference>
<feature type="region of interest" description="Disordered" evidence="1">
    <location>
        <begin position="59"/>
        <end position="91"/>
    </location>
</feature>
<dbReference type="Proteomes" id="UP001066276">
    <property type="component" value="Chromosome 3_2"/>
</dbReference>
<name>A0AAV7TKW1_PLEWA</name>